<proteinExistence type="predicted"/>
<evidence type="ECO:0000313" key="3">
    <source>
        <dbReference type="Proteomes" id="UP000799436"/>
    </source>
</evidence>
<sequence length="225" mass="25152">MDAVPDLTSYDLHTVRHTQRPPHSYKTPSPFIIDIDIDRSPFNNPQQQQQQQQHHHHHHHVLTTTTTNISLHPLHPHQSPNRLRSPPQHPLRLTHPRLRPPPRHSPPRPRHRRLPPHHHHPLAPPGPTPRRLIPPLLRRNPGRPANGLLHARDLRRRRGRGPESGAGGFEGACVRVAAEGCGGCGARSEGGERGGGFVACRVGGSHEVFESWAGGGFERCFVSCR</sequence>
<dbReference type="AlphaFoldDB" id="A0A6G1KSI2"/>
<evidence type="ECO:0000256" key="1">
    <source>
        <dbReference type="SAM" id="MobiDB-lite"/>
    </source>
</evidence>
<gene>
    <name evidence="2" type="ORF">EJ03DRAFT_81850</name>
</gene>
<accession>A0A6G1KSI2</accession>
<organism evidence="2 3">
    <name type="scientific">Teratosphaeria nubilosa</name>
    <dbReference type="NCBI Taxonomy" id="161662"/>
    <lineage>
        <taxon>Eukaryota</taxon>
        <taxon>Fungi</taxon>
        <taxon>Dikarya</taxon>
        <taxon>Ascomycota</taxon>
        <taxon>Pezizomycotina</taxon>
        <taxon>Dothideomycetes</taxon>
        <taxon>Dothideomycetidae</taxon>
        <taxon>Mycosphaerellales</taxon>
        <taxon>Teratosphaeriaceae</taxon>
        <taxon>Teratosphaeria</taxon>
    </lineage>
</organism>
<dbReference type="EMBL" id="ML996023">
    <property type="protein sequence ID" value="KAF2763591.1"/>
    <property type="molecule type" value="Genomic_DNA"/>
</dbReference>
<feature type="region of interest" description="Disordered" evidence="1">
    <location>
        <begin position="1"/>
        <end position="147"/>
    </location>
</feature>
<protein>
    <submittedName>
        <fullName evidence="2">Uncharacterized protein</fullName>
    </submittedName>
</protein>
<feature type="compositionally biased region" description="Basic residues" evidence="1">
    <location>
        <begin position="92"/>
        <end position="121"/>
    </location>
</feature>
<dbReference type="Proteomes" id="UP000799436">
    <property type="component" value="Unassembled WGS sequence"/>
</dbReference>
<reference evidence="2" key="1">
    <citation type="journal article" date="2020" name="Stud. Mycol.">
        <title>101 Dothideomycetes genomes: a test case for predicting lifestyles and emergence of pathogens.</title>
        <authorList>
            <person name="Haridas S."/>
            <person name="Albert R."/>
            <person name="Binder M."/>
            <person name="Bloem J."/>
            <person name="Labutti K."/>
            <person name="Salamov A."/>
            <person name="Andreopoulos B."/>
            <person name="Baker S."/>
            <person name="Barry K."/>
            <person name="Bills G."/>
            <person name="Bluhm B."/>
            <person name="Cannon C."/>
            <person name="Castanera R."/>
            <person name="Culley D."/>
            <person name="Daum C."/>
            <person name="Ezra D."/>
            <person name="Gonzalez J."/>
            <person name="Henrissat B."/>
            <person name="Kuo A."/>
            <person name="Liang C."/>
            <person name="Lipzen A."/>
            <person name="Lutzoni F."/>
            <person name="Magnuson J."/>
            <person name="Mondo S."/>
            <person name="Nolan M."/>
            <person name="Ohm R."/>
            <person name="Pangilinan J."/>
            <person name="Park H.-J."/>
            <person name="Ramirez L."/>
            <person name="Alfaro M."/>
            <person name="Sun H."/>
            <person name="Tritt A."/>
            <person name="Yoshinaga Y."/>
            <person name="Zwiers L.-H."/>
            <person name="Turgeon B."/>
            <person name="Goodwin S."/>
            <person name="Spatafora J."/>
            <person name="Crous P."/>
            <person name="Grigoriev I."/>
        </authorList>
    </citation>
    <scope>NUCLEOTIDE SEQUENCE</scope>
    <source>
        <strain evidence="2">CBS 116005</strain>
    </source>
</reference>
<name>A0A6G1KSI2_9PEZI</name>
<feature type="compositionally biased region" description="Low complexity" evidence="1">
    <location>
        <begin position="129"/>
        <end position="147"/>
    </location>
</feature>
<evidence type="ECO:0000313" key="2">
    <source>
        <dbReference type="EMBL" id="KAF2763591.1"/>
    </source>
</evidence>
<feature type="non-terminal residue" evidence="2">
    <location>
        <position position="225"/>
    </location>
</feature>
<keyword evidence="3" id="KW-1185">Reference proteome</keyword>